<dbReference type="OMA" id="RLDCMNN"/>
<name>A0A336MQI2_CULSO</name>
<protein>
    <submittedName>
        <fullName evidence="2">CSON004055 protein</fullName>
    </submittedName>
</protein>
<evidence type="ECO:0000256" key="1">
    <source>
        <dbReference type="SAM" id="Phobius"/>
    </source>
</evidence>
<dbReference type="Pfam" id="PF16038">
    <property type="entry name" value="TMIE"/>
    <property type="match status" value="1"/>
</dbReference>
<dbReference type="PANTHER" id="PTHR28635:SF1">
    <property type="entry name" value="TRANSMEMBRANE INNER EAR EXPRESSED PROTEIN"/>
    <property type="match status" value="1"/>
</dbReference>
<organism evidence="2">
    <name type="scientific">Culicoides sonorensis</name>
    <name type="common">Biting midge</name>
    <dbReference type="NCBI Taxonomy" id="179676"/>
    <lineage>
        <taxon>Eukaryota</taxon>
        <taxon>Metazoa</taxon>
        <taxon>Ecdysozoa</taxon>
        <taxon>Arthropoda</taxon>
        <taxon>Hexapoda</taxon>
        <taxon>Insecta</taxon>
        <taxon>Pterygota</taxon>
        <taxon>Neoptera</taxon>
        <taxon>Endopterygota</taxon>
        <taxon>Diptera</taxon>
        <taxon>Nematocera</taxon>
        <taxon>Chironomoidea</taxon>
        <taxon>Ceratopogonidae</taxon>
        <taxon>Ceratopogoninae</taxon>
        <taxon>Culicoides</taxon>
        <taxon>Monoculicoides</taxon>
    </lineage>
</organism>
<accession>A0A336MQI2</accession>
<dbReference type="PANTHER" id="PTHR28635">
    <property type="entry name" value="TRANSMEMBRANE INNER EAR EXPRESSED PROTEIN"/>
    <property type="match status" value="1"/>
</dbReference>
<keyword evidence="1" id="KW-1133">Transmembrane helix</keyword>
<dbReference type="InterPro" id="IPR032006">
    <property type="entry name" value="TMIE"/>
</dbReference>
<evidence type="ECO:0000313" key="2">
    <source>
        <dbReference type="EMBL" id="SSX31761.1"/>
    </source>
</evidence>
<proteinExistence type="predicted"/>
<dbReference type="EMBL" id="UFQT01001778">
    <property type="protein sequence ID" value="SSX31761.1"/>
    <property type="molecule type" value="Genomic_DNA"/>
</dbReference>
<keyword evidence="1" id="KW-0812">Transmembrane</keyword>
<gene>
    <name evidence="2" type="primary">CSON004055</name>
</gene>
<sequence length="132" mass="15351">MDGIIEEPPQWLENPAWNGFRVWHILFLGCGALLSLIVMICCCFRFRIPRTKQEIEADFQRRKITKKFKKKLANIQNSEMDDMDLKKGVALERVRQEFLEDAVENGKLGEEKKLLENELNSNVQAALDSLKK</sequence>
<dbReference type="AlphaFoldDB" id="A0A336MQI2"/>
<keyword evidence="1" id="KW-0472">Membrane</keyword>
<dbReference type="VEuPathDB" id="VectorBase:CSON004055"/>
<reference evidence="2" key="1">
    <citation type="submission" date="2018-07" db="EMBL/GenBank/DDBJ databases">
        <authorList>
            <person name="Quirk P.G."/>
            <person name="Krulwich T.A."/>
        </authorList>
    </citation>
    <scope>NUCLEOTIDE SEQUENCE</scope>
</reference>
<feature type="transmembrane region" description="Helical" evidence="1">
    <location>
        <begin position="22"/>
        <end position="44"/>
    </location>
</feature>